<evidence type="ECO:0000313" key="2">
    <source>
        <dbReference type="Proteomes" id="UP001483337"/>
    </source>
</evidence>
<organism evidence="1 2">
    <name type="scientific">Okeanomitos corallinicola TIOX110</name>
    <dbReference type="NCBI Taxonomy" id="3133117"/>
    <lineage>
        <taxon>Bacteria</taxon>
        <taxon>Bacillati</taxon>
        <taxon>Cyanobacteriota</taxon>
        <taxon>Cyanophyceae</taxon>
        <taxon>Nostocales</taxon>
        <taxon>Aphanizomenonaceae</taxon>
        <taxon>Okeanomitos</taxon>
    </lineage>
</organism>
<sequence>MEIGQKVKVVRLRDRVSASIAGKLGKVGIIEGYKVTDGMGIGVVVKFDDNFSTWFFDDEIKTV</sequence>
<dbReference type="RefSeq" id="WP_353931805.1">
    <property type="nucleotide sequence ID" value="NZ_CP150886.1"/>
</dbReference>
<reference evidence="1 2" key="1">
    <citation type="submission" date="2024-04" db="EMBL/GenBank/DDBJ databases">
        <title>Okeanomitos corallinicola gen. &amp; sp. nov. (Nostocales, Cyanobacteria), a new toxic marine heterocyst-forming cyanobacterium from a coral reef.</title>
        <authorList>
            <person name="Li H."/>
            <person name="Li R."/>
            <person name="Kang J."/>
            <person name="Hii K.S."/>
            <person name="Mohamed H.F."/>
            <person name="Xu X."/>
            <person name="Luo Z."/>
        </authorList>
    </citation>
    <scope>NUCLEOTIDE SEQUENCE [LARGE SCALE GENOMIC DNA]</scope>
    <source>
        <strain evidence="1 2">TIOX110</strain>
    </source>
</reference>
<protein>
    <submittedName>
        <fullName evidence="1">DUF2862 domain-containing protein</fullName>
    </submittedName>
</protein>
<dbReference type="InterPro" id="IPR021291">
    <property type="entry name" value="Tsr0524-like"/>
</dbReference>
<dbReference type="Pfam" id="PF11061">
    <property type="entry name" value="Tsr0524-like"/>
    <property type="match status" value="1"/>
</dbReference>
<accession>A0ABZ2UZC2</accession>
<dbReference type="Proteomes" id="UP001483337">
    <property type="component" value="Chromosome"/>
</dbReference>
<proteinExistence type="predicted"/>
<evidence type="ECO:0000313" key="1">
    <source>
        <dbReference type="EMBL" id="WZB88900.1"/>
    </source>
</evidence>
<dbReference type="EMBL" id="CP150886">
    <property type="protein sequence ID" value="WZB88900.1"/>
    <property type="molecule type" value="Genomic_DNA"/>
</dbReference>
<gene>
    <name evidence="1" type="ORF">WJM97_04255</name>
</gene>
<keyword evidence="2" id="KW-1185">Reference proteome</keyword>
<name>A0ABZ2UZC2_9CYAN</name>